<comment type="caution">
    <text evidence="1">The sequence shown here is derived from an EMBL/GenBank/DDBJ whole genome shotgun (WGS) entry which is preliminary data.</text>
</comment>
<name>A0AA41ERR6_LEVBR</name>
<dbReference type="RefSeq" id="WP_211755067.1">
    <property type="nucleotide sequence ID" value="NZ_JAERKD010000021.1"/>
</dbReference>
<accession>A0AA41ERR6</accession>
<protein>
    <submittedName>
        <fullName evidence="1">Uncharacterized protein</fullName>
    </submittedName>
</protein>
<reference evidence="1" key="2">
    <citation type="submission" date="2022-09" db="EMBL/GenBank/DDBJ databases">
        <title>Genome-inferred correspondence between phylogeny and metabolic traits in the wild Drosophila gut microbiome.</title>
        <authorList>
            <person name="Bueno E."/>
            <person name="Blow F."/>
            <person name="Douglas A.E."/>
        </authorList>
    </citation>
    <scope>NUCLEOTIDE SEQUENCE</scope>
    <source>
        <strain evidence="1">Dm-2019-70</strain>
    </source>
</reference>
<evidence type="ECO:0000313" key="1">
    <source>
        <dbReference type="EMBL" id="MBS1011673.1"/>
    </source>
</evidence>
<proteinExistence type="predicted"/>
<dbReference type="AlphaFoldDB" id="A0AA41ERR6"/>
<dbReference type="Proteomes" id="UP000676478">
    <property type="component" value="Unassembled WGS sequence"/>
</dbReference>
<sequence length="59" mass="6907">MGYYESKEDKALTKMAATLTQLDQELDRIEWLSAGEKKHPLEKRHAERLALHDIKRISL</sequence>
<organism evidence="1 2">
    <name type="scientific">Levilactobacillus brevis</name>
    <name type="common">Lactobacillus brevis</name>
    <dbReference type="NCBI Taxonomy" id="1580"/>
    <lineage>
        <taxon>Bacteria</taxon>
        <taxon>Bacillati</taxon>
        <taxon>Bacillota</taxon>
        <taxon>Bacilli</taxon>
        <taxon>Lactobacillales</taxon>
        <taxon>Lactobacillaceae</taxon>
        <taxon>Levilactobacillus</taxon>
    </lineage>
</organism>
<evidence type="ECO:0000313" key="2">
    <source>
        <dbReference type="Proteomes" id="UP000676478"/>
    </source>
</evidence>
<gene>
    <name evidence="1" type="ORF">JK167_12680</name>
</gene>
<dbReference type="EMBL" id="JAERKF010000021">
    <property type="protein sequence ID" value="MBS1011673.1"/>
    <property type="molecule type" value="Genomic_DNA"/>
</dbReference>
<reference evidence="1" key="1">
    <citation type="submission" date="2020-12" db="EMBL/GenBank/DDBJ databases">
        <authorList>
            <person name="Mcmullen J.G."/>
        </authorList>
    </citation>
    <scope>NUCLEOTIDE SEQUENCE</scope>
    <source>
        <strain evidence="1">Dm-2019-70</strain>
    </source>
</reference>